<dbReference type="Pfam" id="PF02776">
    <property type="entry name" value="TPP_enzyme_N"/>
    <property type="match status" value="1"/>
</dbReference>
<dbReference type="Pfam" id="PF02775">
    <property type="entry name" value="TPP_enzyme_C"/>
    <property type="match status" value="1"/>
</dbReference>
<evidence type="ECO:0000259" key="5">
    <source>
        <dbReference type="Pfam" id="PF00205"/>
    </source>
</evidence>
<sequence length="552" mass="59306">MRHGGKILADQLAIHGVRRVFSVPGESFLAALDGLHDSGIENIVCRHEGGAAMMAEAHGKLTGQPGIVFVTRGPGATNASAGVHVARQDSTPMIMFVGQIARAHRDREAFQEVDYRAFFGGIAKWATEIDQIERLPEYISRAFHVATSGRPGPVVLALPEDMLSGSAEVPDIPARAVQPASVCEDQIDALLERLAQAQRPLVIAGGSVWSSAAAEGLAAFARAFDLPVAVSFRRQDRMDNRHPNYVGDLSVGMNPRLAQRLREADCLLILGSRFGDIATNGYELVDPAAPGKTILHVHSDPDELGRVWRPDLAIAAPAPDVIARLAGRAGPGQPVWSGWTRAARADYEAWTQPVPTPGAVQLEQVMRWLSDHLPEDAIVTNGAGNYAAFLHRYYRARAFPAQLAPTSGSMGYGFPAAISAKLEHPGRTVICMAGDGCFQMTLNEMSTARQHDAAVITIVANNGRYGTIRMHQERHYPGRVSGTDLFNPDYAALARAYGGHGEVVERTEDFADAFARAEASGLPSVIELRLDPDMLTPGKTLSETRAEALAGA</sequence>
<dbReference type="CDD" id="cd00568">
    <property type="entry name" value="TPP_enzymes"/>
    <property type="match status" value="1"/>
</dbReference>
<keyword evidence="9" id="KW-1185">Reference proteome</keyword>
<keyword evidence="2" id="KW-0808">Transferase</keyword>
<dbReference type="Pfam" id="PF00205">
    <property type="entry name" value="TPP_enzyme_M"/>
    <property type="match status" value="1"/>
</dbReference>
<dbReference type="InterPro" id="IPR029061">
    <property type="entry name" value="THDP-binding"/>
</dbReference>
<dbReference type="InterPro" id="IPR000399">
    <property type="entry name" value="TPP-bd_CS"/>
</dbReference>
<dbReference type="NCBIfam" id="NF006052">
    <property type="entry name" value="PRK08199.1"/>
    <property type="match status" value="1"/>
</dbReference>
<dbReference type="Gene3D" id="3.40.50.970">
    <property type="match status" value="2"/>
</dbReference>
<keyword evidence="3 4" id="KW-0786">Thiamine pyrophosphate</keyword>
<proteinExistence type="inferred from homology"/>
<evidence type="ECO:0000313" key="9">
    <source>
        <dbReference type="Proteomes" id="UP001596516"/>
    </source>
</evidence>
<dbReference type="InterPro" id="IPR045229">
    <property type="entry name" value="TPP_enz"/>
</dbReference>
<comment type="caution">
    <text evidence="8">The sequence shown here is derived from an EMBL/GenBank/DDBJ whole genome shotgun (WGS) entry which is preliminary data.</text>
</comment>
<dbReference type="SUPFAM" id="SSF52518">
    <property type="entry name" value="Thiamin diphosphate-binding fold (THDP-binding)"/>
    <property type="match status" value="2"/>
</dbReference>
<feature type="domain" description="Thiamine pyrophosphate enzyme central" evidence="5">
    <location>
        <begin position="187"/>
        <end position="325"/>
    </location>
</feature>
<evidence type="ECO:0000256" key="4">
    <source>
        <dbReference type="RuleBase" id="RU362132"/>
    </source>
</evidence>
<dbReference type="EMBL" id="JBHTFQ010000001">
    <property type="protein sequence ID" value="MFC7703093.1"/>
    <property type="molecule type" value="Genomic_DNA"/>
</dbReference>
<evidence type="ECO:0000259" key="7">
    <source>
        <dbReference type="Pfam" id="PF02776"/>
    </source>
</evidence>
<dbReference type="Proteomes" id="UP001596516">
    <property type="component" value="Unassembled WGS sequence"/>
</dbReference>
<accession>A0ABW2UFX7</accession>
<comment type="similarity">
    <text evidence="1 4">Belongs to the TPP enzyme family.</text>
</comment>
<dbReference type="InterPro" id="IPR029035">
    <property type="entry name" value="DHS-like_NAD/FAD-binding_dom"/>
</dbReference>
<evidence type="ECO:0000259" key="6">
    <source>
        <dbReference type="Pfam" id="PF02775"/>
    </source>
</evidence>
<feature type="domain" description="Thiamine pyrophosphate enzyme TPP-binding" evidence="6">
    <location>
        <begin position="382"/>
        <end position="527"/>
    </location>
</feature>
<name>A0ABW2UFX7_9RHOB</name>
<dbReference type="SUPFAM" id="SSF52467">
    <property type="entry name" value="DHS-like NAD/FAD-binding domain"/>
    <property type="match status" value="1"/>
</dbReference>
<evidence type="ECO:0000256" key="3">
    <source>
        <dbReference type="ARBA" id="ARBA00023052"/>
    </source>
</evidence>
<evidence type="ECO:0000256" key="2">
    <source>
        <dbReference type="ARBA" id="ARBA00022679"/>
    </source>
</evidence>
<dbReference type="InterPro" id="IPR011766">
    <property type="entry name" value="TPP_enzyme_TPP-bd"/>
</dbReference>
<dbReference type="InterPro" id="IPR012001">
    <property type="entry name" value="Thiamin_PyroP_enz_TPP-bd_dom"/>
</dbReference>
<dbReference type="PANTHER" id="PTHR18968:SF120">
    <property type="entry name" value="ACETOLACTATE SYNTHASE LARGE SUBUNIT"/>
    <property type="match status" value="1"/>
</dbReference>
<evidence type="ECO:0000313" key="8">
    <source>
        <dbReference type="EMBL" id="MFC7703093.1"/>
    </source>
</evidence>
<dbReference type="InterPro" id="IPR012000">
    <property type="entry name" value="Thiamin_PyroP_enz_cen_dom"/>
</dbReference>
<gene>
    <name evidence="8" type="ORF">ACFQXB_02650</name>
</gene>
<reference evidence="9" key="1">
    <citation type="journal article" date="2019" name="Int. J. Syst. Evol. Microbiol.">
        <title>The Global Catalogue of Microorganisms (GCM) 10K type strain sequencing project: providing services to taxonomists for standard genome sequencing and annotation.</title>
        <authorList>
            <consortium name="The Broad Institute Genomics Platform"/>
            <consortium name="The Broad Institute Genome Sequencing Center for Infectious Disease"/>
            <person name="Wu L."/>
            <person name="Ma J."/>
        </authorList>
    </citation>
    <scope>NUCLEOTIDE SEQUENCE [LARGE SCALE GENOMIC DNA]</scope>
    <source>
        <strain evidence="9">CGMCC 1.12750</strain>
    </source>
</reference>
<dbReference type="RefSeq" id="WP_377399155.1">
    <property type="nucleotide sequence ID" value="NZ_JBHTFQ010000001.1"/>
</dbReference>
<dbReference type="CDD" id="cd07035">
    <property type="entry name" value="TPP_PYR_POX_like"/>
    <property type="match status" value="1"/>
</dbReference>
<feature type="domain" description="Thiamine pyrophosphate enzyme N-terminal TPP-binding" evidence="7">
    <location>
        <begin position="3"/>
        <end position="115"/>
    </location>
</feature>
<protein>
    <submittedName>
        <fullName evidence="8">Thiamine pyrophosphate-binding protein</fullName>
    </submittedName>
</protein>
<evidence type="ECO:0000256" key="1">
    <source>
        <dbReference type="ARBA" id="ARBA00007812"/>
    </source>
</evidence>
<dbReference type="PROSITE" id="PS00187">
    <property type="entry name" value="TPP_ENZYMES"/>
    <property type="match status" value="1"/>
</dbReference>
<dbReference type="Gene3D" id="3.40.50.1220">
    <property type="entry name" value="TPP-binding domain"/>
    <property type="match status" value="1"/>
</dbReference>
<dbReference type="PANTHER" id="PTHR18968">
    <property type="entry name" value="THIAMINE PYROPHOSPHATE ENZYMES"/>
    <property type="match status" value="1"/>
</dbReference>
<organism evidence="8 9">
    <name type="scientific">Plastorhodobacter daqingensis</name>
    <dbReference type="NCBI Taxonomy" id="1387281"/>
    <lineage>
        <taxon>Bacteria</taxon>
        <taxon>Pseudomonadati</taxon>
        <taxon>Pseudomonadota</taxon>
        <taxon>Alphaproteobacteria</taxon>
        <taxon>Rhodobacterales</taxon>
        <taxon>Paracoccaceae</taxon>
        <taxon>Plastorhodobacter</taxon>
    </lineage>
</organism>